<gene>
    <name evidence="10" type="ORF">QJ521_06795</name>
</gene>
<dbReference type="AlphaFoldDB" id="A0AAW6U8K8"/>
<feature type="transmembrane region" description="Helical" evidence="9">
    <location>
        <begin position="269"/>
        <end position="289"/>
    </location>
</feature>
<evidence type="ECO:0000256" key="9">
    <source>
        <dbReference type="SAM" id="Phobius"/>
    </source>
</evidence>
<name>A0AAW6U8K8_9MOLU</name>
<comment type="subcellular location">
    <subcellularLocation>
        <location evidence="1">Cell membrane</location>
        <topology evidence="1">Multi-pass membrane protein</topology>
    </subcellularLocation>
</comment>
<evidence type="ECO:0000313" key="10">
    <source>
        <dbReference type="EMBL" id="MDI6453265.1"/>
    </source>
</evidence>
<comment type="caution">
    <text evidence="10">The sequence shown here is derived from an EMBL/GenBank/DDBJ whole genome shotgun (WGS) entry which is preliminary data.</text>
</comment>
<dbReference type="GO" id="GO:0005886">
    <property type="term" value="C:plasma membrane"/>
    <property type="evidence" value="ECO:0007669"/>
    <property type="project" value="UniProtKB-SubCell"/>
</dbReference>
<dbReference type="GO" id="GO:0030001">
    <property type="term" value="P:metal ion transport"/>
    <property type="evidence" value="ECO:0007669"/>
    <property type="project" value="UniProtKB-ARBA"/>
</dbReference>
<feature type="transmembrane region" description="Helical" evidence="9">
    <location>
        <begin position="407"/>
        <end position="425"/>
    </location>
</feature>
<feature type="transmembrane region" description="Helical" evidence="9">
    <location>
        <begin position="12"/>
        <end position="40"/>
    </location>
</feature>
<accession>A0AAW6U8K8</accession>
<evidence type="ECO:0000256" key="5">
    <source>
        <dbReference type="ARBA" id="ARBA00022692"/>
    </source>
</evidence>
<evidence type="ECO:0000256" key="3">
    <source>
        <dbReference type="ARBA" id="ARBA00022448"/>
    </source>
</evidence>
<feature type="transmembrane region" description="Helical" evidence="9">
    <location>
        <begin position="136"/>
        <end position="158"/>
    </location>
</feature>
<evidence type="ECO:0000256" key="7">
    <source>
        <dbReference type="ARBA" id="ARBA00023065"/>
    </source>
</evidence>
<feature type="transmembrane region" description="Helical" evidence="9">
    <location>
        <begin position="46"/>
        <end position="68"/>
    </location>
</feature>
<reference evidence="10" key="1">
    <citation type="submission" date="2023-05" db="EMBL/GenBank/DDBJ databases">
        <title>Mariniplasma microaerophilum sp. nov., a novel anaerobic mollicute isolated from terrestrial mud volcano, Taman Peninsula, Russia.</title>
        <authorList>
            <person name="Khomyakova M.A."/>
            <person name="Merkel A.Y."/>
            <person name="Slobodkin A.I."/>
        </authorList>
    </citation>
    <scope>NUCLEOTIDE SEQUENCE</scope>
    <source>
        <strain evidence="10">M4Ah</strain>
    </source>
</reference>
<feature type="transmembrane region" description="Helical" evidence="9">
    <location>
        <begin position="186"/>
        <end position="205"/>
    </location>
</feature>
<feature type="transmembrane region" description="Helical" evidence="9">
    <location>
        <begin position="80"/>
        <end position="101"/>
    </location>
</feature>
<feature type="transmembrane region" description="Helical" evidence="9">
    <location>
        <begin position="333"/>
        <end position="355"/>
    </location>
</feature>
<dbReference type="GO" id="GO:0008324">
    <property type="term" value="F:monoatomic cation transmembrane transporter activity"/>
    <property type="evidence" value="ECO:0007669"/>
    <property type="project" value="InterPro"/>
</dbReference>
<comment type="similarity">
    <text evidence="2">Belongs to the TrkH potassium transport family.</text>
</comment>
<dbReference type="RefSeq" id="WP_282839695.1">
    <property type="nucleotide sequence ID" value="NZ_JASCXW010000022.1"/>
</dbReference>
<dbReference type="Gene3D" id="1.20.1070.10">
    <property type="entry name" value="Rhodopsin 7-helix transmembrane proteins"/>
    <property type="match status" value="1"/>
</dbReference>
<evidence type="ECO:0000256" key="2">
    <source>
        <dbReference type="ARBA" id="ARBA00009137"/>
    </source>
</evidence>
<protein>
    <submittedName>
        <fullName evidence="10">Potassium transporter TrkG</fullName>
    </submittedName>
</protein>
<keyword evidence="5 9" id="KW-0812">Transmembrane</keyword>
<keyword evidence="4" id="KW-1003">Cell membrane</keyword>
<dbReference type="InterPro" id="IPR003445">
    <property type="entry name" value="Cat_transpt"/>
</dbReference>
<dbReference type="Proteomes" id="UP001431532">
    <property type="component" value="Unassembled WGS sequence"/>
</dbReference>
<dbReference type="Pfam" id="PF02386">
    <property type="entry name" value="TrkH"/>
    <property type="match status" value="1"/>
</dbReference>
<evidence type="ECO:0000256" key="6">
    <source>
        <dbReference type="ARBA" id="ARBA00022989"/>
    </source>
</evidence>
<dbReference type="EMBL" id="JASCXW010000022">
    <property type="protein sequence ID" value="MDI6453265.1"/>
    <property type="molecule type" value="Genomic_DNA"/>
</dbReference>
<feature type="transmembrane region" description="Helical" evidence="9">
    <location>
        <begin position="457"/>
        <end position="480"/>
    </location>
</feature>
<organism evidence="10 11">
    <name type="scientific">Peloplasma aerotolerans</name>
    <dbReference type="NCBI Taxonomy" id="3044389"/>
    <lineage>
        <taxon>Bacteria</taxon>
        <taxon>Bacillati</taxon>
        <taxon>Mycoplasmatota</taxon>
        <taxon>Mollicutes</taxon>
        <taxon>Acholeplasmatales</taxon>
        <taxon>Acholeplasmataceae</taxon>
        <taxon>Peloplasma</taxon>
    </lineage>
</organism>
<evidence type="ECO:0000313" key="11">
    <source>
        <dbReference type="Proteomes" id="UP001431532"/>
    </source>
</evidence>
<evidence type="ECO:0000256" key="8">
    <source>
        <dbReference type="ARBA" id="ARBA00023136"/>
    </source>
</evidence>
<proteinExistence type="inferred from homology"/>
<evidence type="ECO:0000256" key="4">
    <source>
        <dbReference type="ARBA" id="ARBA00022475"/>
    </source>
</evidence>
<keyword evidence="11" id="KW-1185">Reference proteome</keyword>
<keyword evidence="3" id="KW-0813">Transport</keyword>
<keyword evidence="6 9" id="KW-1133">Transmembrane helix</keyword>
<dbReference type="PANTHER" id="PTHR32024:SF2">
    <property type="entry name" value="TRK SYSTEM POTASSIUM UPTAKE PROTEIN TRKG-RELATED"/>
    <property type="match status" value="1"/>
</dbReference>
<evidence type="ECO:0000256" key="1">
    <source>
        <dbReference type="ARBA" id="ARBA00004651"/>
    </source>
</evidence>
<keyword evidence="8 9" id="KW-0472">Membrane</keyword>
<feature type="transmembrane region" description="Helical" evidence="9">
    <location>
        <begin position="242"/>
        <end position="262"/>
    </location>
</feature>
<sequence length="492" mass="55043">MDPKKKIVSGYPLLFGYLGYFMMMIGLIILLPLFAIFIYGENVSEAKYFIVPGVSAIIIGYLLTQLLRNKETSKLERHQDVLLIFLVWVIAIVCSAFPFMFSGEYNFTQSIFESTSGYTTTGLTVVDVTQASKAFLLFRSLLQFFGGVGLVLVITSAISDKYGMRLYYAEGHNDKLLPNLARSARLILSIYAIYIVIGSLLYSIFGMSIFDAFNHAIASLSTGGFSTKAESIGHYQSFPIEIITMVLMLLGSTNLIIHLFIFKAKFKKAFHHIEVLLFFILIIFFIPIITSSMMSTNDGGFFQNLRVGLFQFLSAVTTTGFQTVDQFSGLPYLINLCVIILMIIGGGIGSTSGGIKQYRVALSVKNLYWNIRDKMSHQRTIHTNYIKKYGKDVIVTAEDAQNNQSFIIMYILTLVFGTLIFSSFGYTLEESLFEFSSALGTVGLSIGIISYQSHPIILWTTIVGMFIGRLEFYVLIIAMTKIGMDLSKRKVL</sequence>
<dbReference type="PANTHER" id="PTHR32024">
    <property type="entry name" value="TRK SYSTEM POTASSIUM UPTAKE PROTEIN TRKG-RELATED"/>
    <property type="match status" value="1"/>
</dbReference>
<keyword evidence="7" id="KW-0406">Ion transport</keyword>